<dbReference type="EMBL" id="JAAMPC010000029">
    <property type="protein sequence ID" value="KAG2245239.1"/>
    <property type="molecule type" value="Genomic_DNA"/>
</dbReference>
<gene>
    <name evidence="1" type="ORF">Bca52824_092900</name>
</gene>
<comment type="caution">
    <text evidence="1">The sequence shown here is derived from an EMBL/GenBank/DDBJ whole genome shotgun (WGS) entry which is preliminary data.</text>
</comment>
<dbReference type="Proteomes" id="UP000886595">
    <property type="component" value="Unassembled WGS sequence"/>
</dbReference>
<evidence type="ECO:0000313" key="2">
    <source>
        <dbReference type="Proteomes" id="UP000886595"/>
    </source>
</evidence>
<evidence type="ECO:0000313" key="1">
    <source>
        <dbReference type="EMBL" id="KAG2245239.1"/>
    </source>
</evidence>
<reference evidence="1 2" key="1">
    <citation type="submission" date="2020-02" db="EMBL/GenBank/DDBJ databases">
        <authorList>
            <person name="Ma Q."/>
            <person name="Huang Y."/>
            <person name="Song X."/>
            <person name="Pei D."/>
        </authorList>
    </citation>
    <scope>NUCLEOTIDE SEQUENCE [LARGE SCALE GENOMIC DNA]</scope>
    <source>
        <strain evidence="1">Sxm20200214</strain>
        <tissue evidence="1">Leaf</tissue>
    </source>
</reference>
<dbReference type="AlphaFoldDB" id="A0A8X7P3J1"/>
<dbReference type="OrthoDB" id="10383289at2759"/>
<accession>A0A8X7P3J1</accession>
<name>A0A8X7P3J1_BRACI</name>
<organism evidence="1 2">
    <name type="scientific">Brassica carinata</name>
    <name type="common">Ethiopian mustard</name>
    <name type="synonym">Abyssinian cabbage</name>
    <dbReference type="NCBI Taxonomy" id="52824"/>
    <lineage>
        <taxon>Eukaryota</taxon>
        <taxon>Viridiplantae</taxon>
        <taxon>Streptophyta</taxon>
        <taxon>Embryophyta</taxon>
        <taxon>Tracheophyta</taxon>
        <taxon>Spermatophyta</taxon>
        <taxon>Magnoliopsida</taxon>
        <taxon>eudicotyledons</taxon>
        <taxon>Gunneridae</taxon>
        <taxon>Pentapetalae</taxon>
        <taxon>rosids</taxon>
        <taxon>malvids</taxon>
        <taxon>Brassicales</taxon>
        <taxon>Brassicaceae</taxon>
        <taxon>Brassiceae</taxon>
        <taxon>Brassica</taxon>
    </lineage>
</organism>
<proteinExistence type="predicted"/>
<sequence length="69" mass="7910">MNFAELETDLFGEDETGQSWVMLKVTLQNQDAHLVVKGLVQIRSNSESLCDRAREKVIMIEEKPELAKF</sequence>
<keyword evidence="2" id="KW-1185">Reference proteome</keyword>
<protein>
    <submittedName>
        <fullName evidence="1">Uncharacterized protein</fullName>
    </submittedName>
</protein>